<feature type="transmembrane region" description="Helical" evidence="1">
    <location>
        <begin position="25"/>
        <end position="44"/>
    </location>
</feature>
<keyword evidence="1" id="KW-0472">Membrane</keyword>
<feature type="transmembrane region" description="Helical" evidence="1">
    <location>
        <begin position="138"/>
        <end position="161"/>
    </location>
</feature>
<keyword evidence="2" id="KW-0645">Protease</keyword>
<feature type="transmembrane region" description="Helical" evidence="1">
    <location>
        <begin position="167"/>
        <end position="186"/>
    </location>
</feature>
<dbReference type="Proteomes" id="UP000061587">
    <property type="component" value="Chromosome"/>
</dbReference>
<keyword evidence="1" id="KW-0812">Transmembrane</keyword>
<dbReference type="Pfam" id="PF04298">
    <property type="entry name" value="Zn_peptidase_2"/>
    <property type="match status" value="1"/>
</dbReference>
<keyword evidence="1" id="KW-1133">Transmembrane helix</keyword>
<proteinExistence type="predicted"/>
<dbReference type="PANTHER" id="PTHR36434">
    <property type="entry name" value="MEMBRANE PROTEASE YUGP-RELATED"/>
    <property type="match status" value="1"/>
</dbReference>
<dbReference type="GO" id="GO:0006508">
    <property type="term" value="P:proteolysis"/>
    <property type="evidence" value="ECO:0007669"/>
    <property type="project" value="UniProtKB-KW"/>
</dbReference>
<reference evidence="3" key="1">
    <citation type="submission" date="2015-10" db="EMBL/GenBank/DDBJ databases">
        <title>Extensive mobilome-driven genome diversification in gut-associated Bacteroides vulgatus mpk.</title>
        <authorList>
            <person name="Beier S."/>
            <person name="Lange A."/>
            <person name="Huson D.H."/>
            <person name="Frick J.-S."/>
            <person name="Autenrieth I.B."/>
        </authorList>
    </citation>
    <scope>NUCLEOTIDE SEQUENCE [LARGE SCALE GENOMIC DNA]</scope>
    <source>
        <strain evidence="3">mpk</strain>
    </source>
</reference>
<feature type="transmembrane region" description="Helical" evidence="1">
    <location>
        <begin position="222"/>
        <end position="244"/>
    </location>
</feature>
<protein>
    <submittedName>
        <fullName evidence="2">Membrane protease yugP</fullName>
    </submittedName>
</protein>
<dbReference type="PATRIC" id="fig|821.40.peg.4952"/>
<keyword evidence="2" id="KW-0378">Hydrolase</keyword>
<sequence length="248" mass="27356">MLANYLYIITCIFNNRIIKNKTMSMYWILFIGIAVISYIVQNSLQSKFKKYSKMPLASGMTGKDVAEKMLHDNGIYDVRVTSTPGMLTDHYNPANKTVNLSEGVYGSNSVAAAAVAAHECGHAVQHARAYAPLKMRSALVPVVQFSSSIMTWVLLAGILMVNTFPQLLLAGICLFAMTTLFSFITLPVEINASQRALVWLSKAGITNSYNHHAAEDALRSAAYTYVVAALSSLATLIYYIMIYMGRRD</sequence>
<dbReference type="EMBL" id="CP013020">
    <property type="protein sequence ID" value="ALK86675.1"/>
    <property type="molecule type" value="Genomic_DNA"/>
</dbReference>
<reference evidence="2 3" key="2">
    <citation type="journal article" date="2016" name="Genome Biol. Evol.">
        <title>Extensive mobilome-driven genome diversification in mouse gut-associated Bacteroides vulgatus mpk.</title>
        <authorList>
            <person name="Lange A."/>
            <person name="Beier S."/>
            <person name="Steimle A."/>
            <person name="Autenrieth I.B."/>
            <person name="Huson D.H."/>
            <person name="Frick J.S."/>
        </authorList>
    </citation>
    <scope>NUCLEOTIDE SEQUENCE [LARGE SCALE GENOMIC DNA]</scope>
    <source>
        <strain evidence="3">mpk</strain>
    </source>
</reference>
<gene>
    <name evidence="2" type="ORF">BvMPK_4124</name>
</gene>
<evidence type="ECO:0000313" key="3">
    <source>
        <dbReference type="Proteomes" id="UP000061587"/>
    </source>
</evidence>
<evidence type="ECO:0000256" key="1">
    <source>
        <dbReference type="SAM" id="Phobius"/>
    </source>
</evidence>
<accession>A0A0P0L9R2</accession>
<evidence type="ECO:0000313" key="2">
    <source>
        <dbReference type="EMBL" id="ALK86675.1"/>
    </source>
</evidence>
<dbReference type="GO" id="GO:0008233">
    <property type="term" value="F:peptidase activity"/>
    <property type="evidence" value="ECO:0007669"/>
    <property type="project" value="UniProtKB-KW"/>
</dbReference>
<organism evidence="2 3">
    <name type="scientific">Phocaeicola vulgatus</name>
    <name type="common">Bacteroides vulgatus</name>
    <dbReference type="NCBI Taxonomy" id="821"/>
    <lineage>
        <taxon>Bacteria</taxon>
        <taxon>Pseudomonadati</taxon>
        <taxon>Bacteroidota</taxon>
        <taxon>Bacteroidia</taxon>
        <taxon>Bacteroidales</taxon>
        <taxon>Bacteroidaceae</taxon>
        <taxon>Phocaeicola</taxon>
    </lineage>
</organism>
<dbReference type="InterPro" id="IPR007395">
    <property type="entry name" value="Zn_peptidase_2"/>
</dbReference>
<dbReference type="PANTHER" id="PTHR36434:SF1">
    <property type="entry name" value="MEMBRANE PROTEASE YUGP-RELATED"/>
    <property type="match status" value="1"/>
</dbReference>
<dbReference type="AlphaFoldDB" id="A0A0P0L9R2"/>
<name>A0A0P0L9R2_PHOVU</name>